<dbReference type="Proteomes" id="UP001219525">
    <property type="component" value="Unassembled WGS sequence"/>
</dbReference>
<dbReference type="EMBL" id="JARJCW010000005">
    <property type="protein sequence ID" value="KAJ7224528.1"/>
    <property type="molecule type" value="Genomic_DNA"/>
</dbReference>
<evidence type="ECO:0000313" key="1">
    <source>
        <dbReference type="EMBL" id="KAJ7224528.1"/>
    </source>
</evidence>
<dbReference type="AlphaFoldDB" id="A0AAD7E2A8"/>
<keyword evidence="2" id="KW-1185">Reference proteome</keyword>
<accession>A0AAD7E2A8</accession>
<gene>
    <name evidence="1" type="ORF">GGX14DRAFT_387204</name>
</gene>
<reference evidence="1" key="1">
    <citation type="submission" date="2023-03" db="EMBL/GenBank/DDBJ databases">
        <title>Massive genome expansion in bonnet fungi (Mycena s.s.) driven by repeated elements and novel gene families across ecological guilds.</title>
        <authorList>
            <consortium name="Lawrence Berkeley National Laboratory"/>
            <person name="Harder C.B."/>
            <person name="Miyauchi S."/>
            <person name="Viragh M."/>
            <person name="Kuo A."/>
            <person name="Thoen E."/>
            <person name="Andreopoulos B."/>
            <person name="Lu D."/>
            <person name="Skrede I."/>
            <person name="Drula E."/>
            <person name="Henrissat B."/>
            <person name="Morin E."/>
            <person name="Kohler A."/>
            <person name="Barry K."/>
            <person name="LaButti K."/>
            <person name="Morin E."/>
            <person name="Salamov A."/>
            <person name="Lipzen A."/>
            <person name="Mereny Z."/>
            <person name="Hegedus B."/>
            <person name="Baldrian P."/>
            <person name="Stursova M."/>
            <person name="Weitz H."/>
            <person name="Taylor A."/>
            <person name="Grigoriev I.V."/>
            <person name="Nagy L.G."/>
            <person name="Martin F."/>
            <person name="Kauserud H."/>
        </authorList>
    </citation>
    <scope>NUCLEOTIDE SEQUENCE</scope>
    <source>
        <strain evidence="1">9144</strain>
    </source>
</reference>
<organism evidence="1 2">
    <name type="scientific">Mycena pura</name>
    <dbReference type="NCBI Taxonomy" id="153505"/>
    <lineage>
        <taxon>Eukaryota</taxon>
        <taxon>Fungi</taxon>
        <taxon>Dikarya</taxon>
        <taxon>Basidiomycota</taxon>
        <taxon>Agaricomycotina</taxon>
        <taxon>Agaricomycetes</taxon>
        <taxon>Agaricomycetidae</taxon>
        <taxon>Agaricales</taxon>
        <taxon>Marasmiineae</taxon>
        <taxon>Mycenaceae</taxon>
        <taxon>Mycena</taxon>
    </lineage>
</organism>
<protein>
    <submittedName>
        <fullName evidence="1">Uncharacterized protein</fullName>
    </submittedName>
</protein>
<evidence type="ECO:0000313" key="2">
    <source>
        <dbReference type="Proteomes" id="UP001219525"/>
    </source>
</evidence>
<comment type="caution">
    <text evidence="1">The sequence shown here is derived from an EMBL/GenBank/DDBJ whole genome shotgun (WGS) entry which is preliminary data.</text>
</comment>
<sequence>MSLSYGSPPPSINASSFRCPLQSCGYKLKLQYSRNRREYYLKHWNNSHTVFWHHLGPGDARAAWRAQRRTPLTPRRSALVFAHEYRHVGVLWFLARRSGRSARRQSEVNEARLAWIGPIGL</sequence>
<name>A0AAD7E2A8_9AGAR</name>
<proteinExistence type="predicted"/>